<dbReference type="SUPFAM" id="SSF63380">
    <property type="entry name" value="Riboflavin synthase domain-like"/>
    <property type="match status" value="1"/>
</dbReference>
<dbReference type="AlphaFoldDB" id="A0A2P2BT94"/>
<dbReference type="SUPFAM" id="SSF54292">
    <property type="entry name" value="2Fe-2S ferredoxin-like"/>
    <property type="match status" value="1"/>
</dbReference>
<dbReference type="InterPro" id="IPR039261">
    <property type="entry name" value="FNR_nucleotide-bd"/>
</dbReference>
<dbReference type="PROSITE" id="PS00197">
    <property type="entry name" value="2FE2S_FER_1"/>
    <property type="match status" value="1"/>
</dbReference>
<dbReference type="SUPFAM" id="SSF52343">
    <property type="entry name" value="Ferredoxin reductase-like, C-terminal NADP-linked domain"/>
    <property type="match status" value="1"/>
</dbReference>
<evidence type="ECO:0000313" key="2">
    <source>
        <dbReference type="Proteomes" id="UP000245695"/>
    </source>
</evidence>
<dbReference type="KEGG" id="rhom:FRIFI_2067"/>
<organism evidence="1 2">
    <name type="scientific">Romboutsia hominis</name>
    <dbReference type="NCBI Taxonomy" id="1507512"/>
    <lineage>
        <taxon>Bacteria</taxon>
        <taxon>Bacillati</taxon>
        <taxon>Bacillota</taxon>
        <taxon>Clostridia</taxon>
        <taxon>Peptostreptococcales</taxon>
        <taxon>Peptostreptococcaceae</taxon>
        <taxon>Romboutsia</taxon>
    </lineage>
</organism>
<gene>
    <name evidence="1" type="ORF">FRIFI_2067</name>
</gene>
<accession>A0A2P2BT94</accession>
<dbReference type="RefSeq" id="WP_207741702.1">
    <property type="nucleotide sequence ID" value="NZ_JAKNTL010000007.1"/>
</dbReference>
<dbReference type="InterPro" id="IPR050353">
    <property type="entry name" value="PyrK_electron_transfer"/>
</dbReference>
<name>A0A2P2BT94_9FIRM</name>
<dbReference type="Proteomes" id="UP000245695">
    <property type="component" value="Chromosome 1"/>
</dbReference>
<keyword evidence="2" id="KW-1185">Reference proteome</keyword>
<proteinExistence type="predicted"/>
<dbReference type="InterPro" id="IPR012675">
    <property type="entry name" value="Beta-grasp_dom_sf"/>
</dbReference>
<dbReference type="EMBL" id="LN650648">
    <property type="protein sequence ID" value="CEI73595.1"/>
    <property type="molecule type" value="Genomic_DNA"/>
</dbReference>
<dbReference type="PANTHER" id="PTHR43513:SF3">
    <property type="entry name" value="DIHYDROOROTATE DEHYDROGENASE B (NAD(+)), ELECTRON TRANSFER SUBUNIT-RELATED"/>
    <property type="match status" value="1"/>
</dbReference>
<reference evidence="1 2" key="1">
    <citation type="submission" date="2014-09" db="EMBL/GenBank/DDBJ databases">
        <authorList>
            <person name="Hornung B.V."/>
        </authorList>
    </citation>
    <scope>NUCLEOTIDE SEQUENCE [LARGE SCALE GENOMIC DNA]</scope>
    <source>
        <strain evidence="1 2">FRIFI</strain>
    </source>
</reference>
<dbReference type="Gene3D" id="2.40.30.10">
    <property type="entry name" value="Translation factors"/>
    <property type="match status" value="1"/>
</dbReference>
<evidence type="ECO:0000313" key="1">
    <source>
        <dbReference type="EMBL" id="CEI73595.1"/>
    </source>
</evidence>
<sequence>MKKGSGKICADAGSKYCPCHLAYSGDCIKCPLIRGEKCSSCSWQGVCIYNELKHSENSKIKQREEYICDIKDIKEIKDNVYLIKIQVPKNIIIDLKSPGAYMLIKGIDKDRDIFNTPISVMDVDDKENILEIIIKPVGVKTKNIINFKKIRVKGPYFNGIFGIKEIKSTSGENVVVIGNGLSLVNSINVVKRLIENNNKVEVFINNQADILDEVVDKLEKLGINVYITDINENKDFLLDYIKRNDISLVYSAGGNRFNKYIMDIVDEYSKDIKFAISNNNLICCGEGICGACIINVNGEKVKSCKMQINSRDFLNSNNV</sequence>
<dbReference type="InterPro" id="IPR006058">
    <property type="entry name" value="2Fe2S_fd_BS"/>
</dbReference>
<dbReference type="InterPro" id="IPR036010">
    <property type="entry name" value="2Fe-2S_ferredoxin-like_sf"/>
</dbReference>
<dbReference type="GO" id="GO:0051537">
    <property type="term" value="F:2 iron, 2 sulfur cluster binding"/>
    <property type="evidence" value="ECO:0007669"/>
    <property type="project" value="InterPro"/>
</dbReference>
<dbReference type="Gene3D" id="3.10.20.30">
    <property type="match status" value="1"/>
</dbReference>
<dbReference type="PANTHER" id="PTHR43513">
    <property type="entry name" value="DIHYDROOROTATE DEHYDROGENASE B (NAD(+)), ELECTRON TRANSFER SUBUNIT"/>
    <property type="match status" value="1"/>
</dbReference>
<dbReference type="InterPro" id="IPR017938">
    <property type="entry name" value="Riboflavin_synthase-like_b-brl"/>
</dbReference>
<protein>
    <submittedName>
        <fullName evidence="1">2-polyprenylphenol hydroxylase and related flavodoxin oxidoreductases</fullName>
    </submittedName>
</protein>